<keyword evidence="3" id="KW-0028">Amino-acid biosynthesis</keyword>
<dbReference type="Gene3D" id="1.20.120.420">
    <property type="entry name" value="translation initiation factor eif-2b, domain 1"/>
    <property type="match status" value="1"/>
</dbReference>
<dbReference type="NCBIfam" id="TIGR00524">
    <property type="entry name" value="eIF-2B_rel"/>
    <property type="match status" value="1"/>
</dbReference>
<feature type="site" description="Transition state stabilizer" evidence="3">
    <location>
        <position position="155"/>
    </location>
</feature>
<evidence type="ECO:0000313" key="5">
    <source>
        <dbReference type="Proteomes" id="UP000242850"/>
    </source>
</evidence>
<comment type="function">
    <text evidence="3">Catalyzes the interconversion of methylthioribose-1-phosphate (MTR-1-P) into methylthioribulose-1-phosphate (MTRu-1-P).</text>
</comment>
<dbReference type="FunFam" id="1.20.120.420:FF:000003">
    <property type="entry name" value="Methylthioribose-1-phosphate isomerase"/>
    <property type="match status" value="1"/>
</dbReference>
<dbReference type="InterPro" id="IPR042529">
    <property type="entry name" value="IF_2B-like_C"/>
</dbReference>
<dbReference type="AlphaFoldDB" id="A0A1H5VU13"/>
<comment type="pathway">
    <text evidence="3">Amino-acid biosynthesis; L-methionine biosynthesis via salvage pathway; L-methionine from S-methyl-5-thio-alpha-D-ribose 1-phosphate: step 1/6.</text>
</comment>
<dbReference type="PANTHER" id="PTHR43475">
    <property type="entry name" value="METHYLTHIORIBOSE-1-PHOSPHATE ISOMERASE"/>
    <property type="match status" value="1"/>
</dbReference>
<dbReference type="InterPro" id="IPR005251">
    <property type="entry name" value="IF-M1Pi"/>
</dbReference>
<evidence type="ECO:0000313" key="4">
    <source>
        <dbReference type="EMBL" id="SEF90486.1"/>
    </source>
</evidence>
<dbReference type="UniPathway" id="UPA00904">
    <property type="reaction ID" value="UER00874"/>
</dbReference>
<evidence type="ECO:0000256" key="3">
    <source>
        <dbReference type="HAMAP-Rule" id="MF_01678"/>
    </source>
</evidence>
<dbReference type="InterPro" id="IPR027363">
    <property type="entry name" value="M1Pi_N"/>
</dbReference>
<dbReference type="RefSeq" id="WP_103896250.1">
    <property type="nucleotide sequence ID" value="NZ_FNUK01000015.1"/>
</dbReference>
<evidence type="ECO:0000256" key="1">
    <source>
        <dbReference type="ARBA" id="ARBA00023235"/>
    </source>
</evidence>
<dbReference type="NCBIfam" id="TIGR00512">
    <property type="entry name" value="salvage_mtnA"/>
    <property type="match status" value="1"/>
</dbReference>
<feature type="binding site" evidence="3">
    <location>
        <begin position="245"/>
        <end position="246"/>
    </location>
    <ligand>
        <name>substrate</name>
    </ligand>
</feature>
<dbReference type="EC" id="5.3.1.23" evidence="3"/>
<dbReference type="OrthoDB" id="9803436at2"/>
<feature type="binding site" evidence="3">
    <location>
        <position position="87"/>
    </location>
    <ligand>
        <name>substrate</name>
    </ligand>
</feature>
<dbReference type="GO" id="GO:0019509">
    <property type="term" value="P:L-methionine salvage from methylthioadenosine"/>
    <property type="evidence" value="ECO:0007669"/>
    <property type="project" value="UniProtKB-UniRule"/>
</dbReference>
<dbReference type="InterPro" id="IPR037171">
    <property type="entry name" value="NagB/RpiA_transferase-like"/>
</dbReference>
<dbReference type="HAMAP" id="MF_01678">
    <property type="entry name" value="Salvage_MtnA"/>
    <property type="match status" value="1"/>
</dbReference>
<keyword evidence="1 3" id="KW-0413">Isomerase</keyword>
<dbReference type="InterPro" id="IPR000649">
    <property type="entry name" value="IF-2B-related"/>
</dbReference>
<gene>
    <name evidence="3" type="primary">mtnA</name>
    <name evidence="4" type="ORF">SAMN05660865_01302</name>
</gene>
<dbReference type="InterPro" id="IPR011559">
    <property type="entry name" value="Initiation_fac_2B_a/b/d"/>
</dbReference>
<dbReference type="NCBIfam" id="NF004326">
    <property type="entry name" value="PRK05720.1"/>
    <property type="match status" value="1"/>
</dbReference>
<name>A0A1H5VU13_9CLOT</name>
<comment type="similarity">
    <text evidence="3">Belongs to the EIF-2B alpha/beta/delta subunits family. MtnA subfamily.</text>
</comment>
<keyword evidence="5" id="KW-1185">Reference proteome</keyword>
<proteinExistence type="inferred from homology"/>
<comment type="catalytic activity">
    <reaction evidence="2 3">
        <text>5-(methylsulfanyl)-alpha-D-ribose 1-phosphate = 5-(methylsulfanyl)-D-ribulose 1-phosphate</text>
        <dbReference type="Rhea" id="RHEA:19989"/>
        <dbReference type="ChEBI" id="CHEBI:58533"/>
        <dbReference type="ChEBI" id="CHEBI:58548"/>
        <dbReference type="EC" id="5.3.1.23"/>
    </reaction>
</comment>
<keyword evidence="3" id="KW-0486">Methionine biosynthesis</keyword>
<dbReference type="Gene3D" id="3.40.50.10470">
    <property type="entry name" value="Translation initiation factor eif-2b, domain 2"/>
    <property type="match status" value="1"/>
</dbReference>
<dbReference type="Pfam" id="PF01008">
    <property type="entry name" value="IF-2B"/>
    <property type="match status" value="1"/>
</dbReference>
<organism evidence="4 5">
    <name type="scientific">Caloramator fervidus</name>
    <dbReference type="NCBI Taxonomy" id="29344"/>
    <lineage>
        <taxon>Bacteria</taxon>
        <taxon>Bacillati</taxon>
        <taxon>Bacillota</taxon>
        <taxon>Clostridia</taxon>
        <taxon>Eubacteriales</taxon>
        <taxon>Clostridiaceae</taxon>
        <taxon>Caloramator</taxon>
    </lineage>
</organism>
<reference evidence="5" key="1">
    <citation type="submission" date="2016-10" db="EMBL/GenBank/DDBJ databases">
        <authorList>
            <person name="Varghese N."/>
            <person name="Submissions S."/>
        </authorList>
    </citation>
    <scope>NUCLEOTIDE SEQUENCE [LARGE SCALE GENOMIC DNA]</scope>
    <source>
        <strain evidence="5">DSM 5463</strain>
    </source>
</reference>
<sequence>MNSIIWSKFKLSLLDQRLLPLEVKYIECTSYLQVAEAIKNMVVRGAPAIGIAAAYGVVLGAREVFSNNATEYEKNMQKVFETLASTRPTAVNLFWALNRMKDKFYSSLKSDLNKVIETLEKEANSIYLEDLELNKKIGEYGASLLPNKCTVLTHCNAGALATAGWGTALGVIRSAKQMGKDIKVFADETRPLLQGARLTTFELLNDGIDVTLISDNMAGYVMKLGLIDAVIVGADRIAANGDTANKIGTYALSVLAKAHKIPFYVAAPYSTFDLNIKNGDEIPIEERNHDEVRKIFDVKIAPENVKVFNPSFDITPHENITAIITDRGIIYPPYEENIKIMR</sequence>
<accession>A0A1H5VU13</accession>
<dbReference type="GO" id="GO:0046523">
    <property type="term" value="F:S-methyl-5-thioribose-1-phosphate isomerase activity"/>
    <property type="evidence" value="ECO:0007669"/>
    <property type="project" value="UniProtKB-UniRule"/>
</dbReference>
<feature type="binding site" evidence="3">
    <location>
        <position position="194"/>
    </location>
    <ligand>
        <name>substrate</name>
    </ligand>
</feature>
<dbReference type="FunFam" id="3.40.50.10470:FF:000006">
    <property type="entry name" value="Methylthioribose-1-phosphate isomerase"/>
    <property type="match status" value="1"/>
</dbReference>
<feature type="binding site" evidence="3">
    <location>
        <begin position="44"/>
        <end position="46"/>
    </location>
    <ligand>
        <name>substrate</name>
    </ligand>
</feature>
<dbReference type="PANTHER" id="PTHR43475:SF1">
    <property type="entry name" value="METHYLTHIORIBOSE-1-PHOSPHATE ISOMERASE"/>
    <property type="match status" value="1"/>
</dbReference>
<dbReference type="EMBL" id="FNUK01000015">
    <property type="protein sequence ID" value="SEF90486.1"/>
    <property type="molecule type" value="Genomic_DNA"/>
</dbReference>
<feature type="active site" description="Proton donor" evidence="3">
    <location>
        <position position="235"/>
    </location>
</feature>
<protein>
    <recommendedName>
        <fullName evidence="3">Methylthioribose-1-phosphate isomerase</fullName>
        <shortName evidence="3">M1Pi</shortName>
        <shortName evidence="3">MTR-1-P isomerase</shortName>
        <ecNumber evidence="3">5.3.1.23</ecNumber>
    </recommendedName>
    <alternativeName>
        <fullName evidence="3">S-methyl-5-thioribose-1-phosphate isomerase</fullName>
    </alternativeName>
</protein>
<evidence type="ECO:0000256" key="2">
    <source>
        <dbReference type="ARBA" id="ARBA00052401"/>
    </source>
</evidence>
<dbReference type="SUPFAM" id="SSF100950">
    <property type="entry name" value="NagB/RpiA/CoA transferase-like"/>
    <property type="match status" value="1"/>
</dbReference>
<dbReference type="Proteomes" id="UP000242850">
    <property type="component" value="Unassembled WGS sequence"/>
</dbReference>